<dbReference type="InterPro" id="IPR031107">
    <property type="entry name" value="Small_HSP"/>
</dbReference>
<feature type="region of interest" description="Disordered" evidence="4">
    <location>
        <begin position="1"/>
        <end position="23"/>
    </location>
</feature>
<dbReference type="VEuPathDB" id="FungiDB:RhiirFUN_017154"/>
<feature type="region of interest" description="Disordered" evidence="4">
    <location>
        <begin position="119"/>
        <end position="237"/>
    </location>
</feature>
<evidence type="ECO:0000256" key="2">
    <source>
        <dbReference type="PROSITE-ProRule" id="PRU00285"/>
    </source>
</evidence>
<dbReference type="Proteomes" id="UP000234323">
    <property type="component" value="Unassembled WGS sequence"/>
</dbReference>
<evidence type="ECO:0000259" key="5">
    <source>
        <dbReference type="PROSITE" id="PS01031"/>
    </source>
</evidence>
<comment type="caution">
    <text evidence="6">The sequence shown here is derived from an EMBL/GenBank/DDBJ whole genome shotgun (WGS) entry which is preliminary data.</text>
</comment>
<dbReference type="InterPro" id="IPR008978">
    <property type="entry name" value="HSP20-like_chaperone"/>
</dbReference>
<keyword evidence="1" id="KW-0346">Stress response</keyword>
<evidence type="ECO:0000256" key="3">
    <source>
        <dbReference type="RuleBase" id="RU003616"/>
    </source>
</evidence>
<evidence type="ECO:0000256" key="1">
    <source>
        <dbReference type="ARBA" id="ARBA00023016"/>
    </source>
</evidence>
<dbReference type="InterPro" id="IPR002068">
    <property type="entry name" value="A-crystallin/Hsp20_dom"/>
</dbReference>
<dbReference type="SUPFAM" id="SSF49764">
    <property type="entry name" value="HSP20-like chaperones"/>
    <property type="match status" value="2"/>
</dbReference>
<dbReference type="AlphaFoldDB" id="A0A2I1GHR8"/>
<accession>A0A2I1GHR8</accession>
<dbReference type="Pfam" id="PF00011">
    <property type="entry name" value="HSP20"/>
    <property type="match status" value="2"/>
</dbReference>
<evidence type="ECO:0000256" key="4">
    <source>
        <dbReference type="SAM" id="MobiDB-lite"/>
    </source>
</evidence>
<feature type="domain" description="SHSP" evidence="5">
    <location>
        <begin position="57"/>
        <end position="314"/>
    </location>
</feature>
<organism evidence="6 7">
    <name type="scientific">Rhizophagus irregularis</name>
    <dbReference type="NCBI Taxonomy" id="588596"/>
    <lineage>
        <taxon>Eukaryota</taxon>
        <taxon>Fungi</taxon>
        <taxon>Fungi incertae sedis</taxon>
        <taxon>Mucoromycota</taxon>
        <taxon>Glomeromycotina</taxon>
        <taxon>Glomeromycetes</taxon>
        <taxon>Glomerales</taxon>
        <taxon>Glomeraceae</taxon>
        <taxon>Rhizophagus</taxon>
    </lineage>
</organism>
<dbReference type="Gene3D" id="2.60.40.790">
    <property type="match status" value="2"/>
</dbReference>
<dbReference type="VEuPathDB" id="FungiDB:FUN_013925"/>
<protein>
    <submittedName>
        <fullName evidence="6">HSP20-like chaperone</fullName>
    </submittedName>
</protein>
<dbReference type="EMBL" id="LLXI01000437">
    <property type="protein sequence ID" value="PKY46173.1"/>
    <property type="molecule type" value="Genomic_DNA"/>
</dbReference>
<sequence>MTRNKDTEFNNDHTNNNNSSNNYNKFERKISRLFDDFLNDVGFTRTHSTKFRGVDDGKNATWSPAIDIKEVDREYLVIADVPGVKKDDIDIELHESVLVLSGHLSQDIYSSPQAQEINVGKDNRTNQPNQYPPPQQYQQQPPQPYQQTTEPQPFQQTHQQPQQQLQQQPQQHLQQQPQQSTEPQKYQQQPSAAQQYQQTVEQKYNLNEPQQQSSHPQQYQQQSNDPHNQQSSNDPQYQQQTNEYQHIKHRRQNEPSRNDRFHIQERPYGYFSRSIQLPTNIKSDDEFFATLENGVLKIRIPKNNDKPKRKITIK</sequence>
<dbReference type="VEuPathDB" id="FungiDB:RhiirA1_413652"/>
<dbReference type="PROSITE" id="PS01031">
    <property type="entry name" value="SHSP"/>
    <property type="match status" value="1"/>
</dbReference>
<name>A0A2I1GHR8_9GLOM</name>
<feature type="compositionally biased region" description="Low complexity" evidence="4">
    <location>
        <begin position="12"/>
        <end position="23"/>
    </location>
</feature>
<proteinExistence type="inferred from homology"/>
<evidence type="ECO:0000313" key="7">
    <source>
        <dbReference type="Proteomes" id="UP000234323"/>
    </source>
</evidence>
<feature type="compositionally biased region" description="Low complexity" evidence="4">
    <location>
        <begin position="209"/>
        <end position="237"/>
    </location>
</feature>
<dbReference type="CDD" id="cd06464">
    <property type="entry name" value="ACD_sHsps-like"/>
    <property type="match status" value="2"/>
</dbReference>
<comment type="similarity">
    <text evidence="2 3">Belongs to the small heat shock protein (HSP20) family.</text>
</comment>
<feature type="compositionally biased region" description="Low complexity" evidence="4">
    <location>
        <begin position="136"/>
        <end position="198"/>
    </location>
</feature>
<feature type="compositionally biased region" description="Polar residues" evidence="4">
    <location>
        <begin position="199"/>
        <end position="208"/>
    </location>
</feature>
<gene>
    <name evidence="6" type="ORF">RhiirA4_519070</name>
</gene>
<feature type="compositionally biased region" description="Basic and acidic residues" evidence="4">
    <location>
        <begin position="1"/>
        <end position="11"/>
    </location>
</feature>
<dbReference type="PANTHER" id="PTHR11527">
    <property type="entry name" value="HEAT-SHOCK PROTEIN 20 FAMILY MEMBER"/>
    <property type="match status" value="1"/>
</dbReference>
<reference evidence="6 7" key="1">
    <citation type="submission" date="2015-10" db="EMBL/GenBank/DDBJ databases">
        <title>Genome analyses suggest a sexual origin of heterokaryosis in a supposedly ancient asexual fungus.</title>
        <authorList>
            <person name="Ropars J."/>
            <person name="Sedzielewska K."/>
            <person name="Noel J."/>
            <person name="Charron P."/>
            <person name="Farinelli L."/>
            <person name="Marton T."/>
            <person name="Kruger M."/>
            <person name="Pelin A."/>
            <person name="Brachmann A."/>
            <person name="Corradi N."/>
        </authorList>
    </citation>
    <scope>NUCLEOTIDE SEQUENCE [LARGE SCALE GENOMIC DNA]</scope>
    <source>
        <strain evidence="6 7">A4</strain>
    </source>
</reference>
<evidence type="ECO:0000313" key="6">
    <source>
        <dbReference type="EMBL" id="PKY46173.1"/>
    </source>
</evidence>
<keyword evidence="7" id="KW-1185">Reference proteome</keyword>